<dbReference type="GO" id="GO:0000977">
    <property type="term" value="F:RNA polymerase II transcription regulatory region sequence-specific DNA binding"/>
    <property type="evidence" value="ECO:0007669"/>
    <property type="project" value="TreeGrafter"/>
</dbReference>
<dbReference type="Proteomes" id="UP001180020">
    <property type="component" value="Unassembled WGS sequence"/>
</dbReference>
<dbReference type="SMART" id="SM00353">
    <property type="entry name" value="HLH"/>
    <property type="match status" value="1"/>
</dbReference>
<protein>
    <submittedName>
        <fullName evidence="6">Transcription factor bHLH36</fullName>
    </submittedName>
</protein>
<dbReference type="EMBL" id="JAUJYO010000020">
    <property type="protein sequence ID" value="KAK1284928.1"/>
    <property type="molecule type" value="Genomic_DNA"/>
</dbReference>
<proteinExistence type="inferred from homology"/>
<name>A0AAV9C9C6_ACOCL</name>
<keyword evidence="4" id="KW-0804">Transcription</keyword>
<gene>
    <name evidence="6" type="primary">BHLH36</name>
    <name evidence="6" type="ORF">QJS10_CPB20g01642</name>
</gene>
<dbReference type="SUPFAM" id="SSF47459">
    <property type="entry name" value="HLH, helix-loop-helix DNA-binding domain"/>
    <property type="match status" value="1"/>
</dbReference>
<dbReference type="CDD" id="cd18914">
    <property type="entry name" value="bHLH_AtORG2_like"/>
    <property type="match status" value="1"/>
</dbReference>
<organism evidence="6 7">
    <name type="scientific">Acorus calamus</name>
    <name type="common">Sweet flag</name>
    <dbReference type="NCBI Taxonomy" id="4465"/>
    <lineage>
        <taxon>Eukaryota</taxon>
        <taxon>Viridiplantae</taxon>
        <taxon>Streptophyta</taxon>
        <taxon>Embryophyta</taxon>
        <taxon>Tracheophyta</taxon>
        <taxon>Spermatophyta</taxon>
        <taxon>Magnoliopsida</taxon>
        <taxon>Liliopsida</taxon>
        <taxon>Acoraceae</taxon>
        <taxon>Acorus</taxon>
    </lineage>
</organism>
<reference evidence="6" key="1">
    <citation type="journal article" date="2023" name="Nat. Commun.">
        <title>Diploid and tetraploid genomes of Acorus and the evolution of monocots.</title>
        <authorList>
            <person name="Ma L."/>
            <person name="Liu K.W."/>
            <person name="Li Z."/>
            <person name="Hsiao Y.Y."/>
            <person name="Qi Y."/>
            <person name="Fu T."/>
            <person name="Tang G.D."/>
            <person name="Zhang D."/>
            <person name="Sun W.H."/>
            <person name="Liu D.K."/>
            <person name="Li Y."/>
            <person name="Chen G.Z."/>
            <person name="Liu X.D."/>
            <person name="Liao X.Y."/>
            <person name="Jiang Y.T."/>
            <person name="Yu X."/>
            <person name="Hao Y."/>
            <person name="Huang J."/>
            <person name="Zhao X.W."/>
            <person name="Ke S."/>
            <person name="Chen Y.Y."/>
            <person name="Wu W.L."/>
            <person name="Hsu J.L."/>
            <person name="Lin Y.F."/>
            <person name="Huang M.D."/>
            <person name="Li C.Y."/>
            <person name="Huang L."/>
            <person name="Wang Z.W."/>
            <person name="Zhao X."/>
            <person name="Zhong W.Y."/>
            <person name="Peng D.H."/>
            <person name="Ahmad S."/>
            <person name="Lan S."/>
            <person name="Zhang J.S."/>
            <person name="Tsai W.C."/>
            <person name="Van de Peer Y."/>
            <person name="Liu Z.J."/>
        </authorList>
    </citation>
    <scope>NUCLEOTIDE SEQUENCE</scope>
    <source>
        <strain evidence="6">CP</strain>
    </source>
</reference>
<evidence type="ECO:0000313" key="7">
    <source>
        <dbReference type="Proteomes" id="UP001180020"/>
    </source>
</evidence>
<dbReference type="GO" id="GO:0000981">
    <property type="term" value="F:DNA-binding transcription factor activity, RNA polymerase II-specific"/>
    <property type="evidence" value="ECO:0007669"/>
    <property type="project" value="TreeGrafter"/>
</dbReference>
<sequence>MNYVGPAFRFNNQVDELAFWSSIQGLQFEQQQQGNKETSPANPFHGEDGCFLVKEATKPMGDVVGNNENTNVKKKMIHRNVERQRRHEMATLYSSLRMLLPLEYLKGKRSISDHMNQAVHYIRHQQKRIQELTAKRDDLKRITFHGEIPRRLEPVSCSDVDQECSQEHPHCVILVRPSWVGVEVIIRSSVCCSIQRRLTLSTIVSALTEEGLNVVQCVSTASNGLRTHTIHSEVIDLTKGIDMEELQKKLKNLIRSLAND</sequence>
<dbReference type="InterPro" id="IPR011598">
    <property type="entry name" value="bHLH_dom"/>
</dbReference>
<accession>A0AAV9C9C6</accession>
<evidence type="ECO:0000256" key="3">
    <source>
        <dbReference type="ARBA" id="ARBA00023125"/>
    </source>
</evidence>
<dbReference type="InterPro" id="IPR036638">
    <property type="entry name" value="HLH_DNA-bd_sf"/>
</dbReference>
<evidence type="ECO:0000256" key="1">
    <source>
        <dbReference type="ARBA" id="ARBA00005510"/>
    </source>
</evidence>
<reference evidence="6" key="2">
    <citation type="submission" date="2023-06" db="EMBL/GenBank/DDBJ databases">
        <authorList>
            <person name="Ma L."/>
            <person name="Liu K.-W."/>
            <person name="Li Z."/>
            <person name="Hsiao Y.-Y."/>
            <person name="Qi Y."/>
            <person name="Fu T."/>
            <person name="Tang G."/>
            <person name="Zhang D."/>
            <person name="Sun W.-H."/>
            <person name="Liu D.-K."/>
            <person name="Li Y."/>
            <person name="Chen G.-Z."/>
            <person name="Liu X.-D."/>
            <person name="Liao X.-Y."/>
            <person name="Jiang Y.-T."/>
            <person name="Yu X."/>
            <person name="Hao Y."/>
            <person name="Huang J."/>
            <person name="Zhao X.-W."/>
            <person name="Ke S."/>
            <person name="Chen Y.-Y."/>
            <person name="Wu W.-L."/>
            <person name="Hsu J.-L."/>
            <person name="Lin Y.-F."/>
            <person name="Huang M.-D."/>
            <person name="Li C.-Y."/>
            <person name="Huang L."/>
            <person name="Wang Z.-W."/>
            <person name="Zhao X."/>
            <person name="Zhong W.-Y."/>
            <person name="Peng D.-H."/>
            <person name="Ahmad S."/>
            <person name="Lan S."/>
            <person name="Zhang J.-S."/>
            <person name="Tsai W.-C."/>
            <person name="Van De Peer Y."/>
            <person name="Liu Z.-J."/>
        </authorList>
    </citation>
    <scope>NUCLEOTIDE SEQUENCE</scope>
    <source>
        <strain evidence="6">CP</strain>
        <tissue evidence="6">Leaves</tissue>
    </source>
</reference>
<comment type="similarity">
    <text evidence="1">Belongs to the bHLH protein family.</text>
</comment>
<dbReference type="Gene3D" id="4.10.280.10">
    <property type="entry name" value="Helix-loop-helix DNA-binding domain"/>
    <property type="match status" value="1"/>
</dbReference>
<keyword evidence="2" id="KW-0805">Transcription regulation</keyword>
<dbReference type="InterPro" id="IPR015660">
    <property type="entry name" value="MASH1/Ascl1a-like"/>
</dbReference>
<dbReference type="PANTHER" id="PTHR13935">
    <property type="entry name" value="ACHAETE-SCUTE TRANSCRIPTION FACTOR-RELATED"/>
    <property type="match status" value="1"/>
</dbReference>
<dbReference type="PANTHER" id="PTHR13935:SF106">
    <property type="entry name" value="ACHAETE-SCUTE COMPLEX PROTEIN T5-RELATED"/>
    <property type="match status" value="1"/>
</dbReference>
<feature type="domain" description="BHLH" evidence="5">
    <location>
        <begin position="73"/>
        <end position="125"/>
    </location>
</feature>
<evidence type="ECO:0000256" key="2">
    <source>
        <dbReference type="ARBA" id="ARBA00023015"/>
    </source>
</evidence>
<evidence type="ECO:0000313" key="6">
    <source>
        <dbReference type="EMBL" id="KAK1284928.1"/>
    </source>
</evidence>
<evidence type="ECO:0000259" key="5">
    <source>
        <dbReference type="PROSITE" id="PS50888"/>
    </source>
</evidence>
<keyword evidence="3" id="KW-0238">DNA-binding</keyword>
<dbReference type="GO" id="GO:0046983">
    <property type="term" value="F:protein dimerization activity"/>
    <property type="evidence" value="ECO:0007669"/>
    <property type="project" value="InterPro"/>
</dbReference>
<dbReference type="Pfam" id="PF00010">
    <property type="entry name" value="HLH"/>
    <property type="match status" value="1"/>
</dbReference>
<evidence type="ECO:0000256" key="4">
    <source>
        <dbReference type="ARBA" id="ARBA00023163"/>
    </source>
</evidence>
<comment type="caution">
    <text evidence="6">The sequence shown here is derived from an EMBL/GenBank/DDBJ whole genome shotgun (WGS) entry which is preliminary data.</text>
</comment>
<dbReference type="PROSITE" id="PS50888">
    <property type="entry name" value="BHLH"/>
    <property type="match status" value="1"/>
</dbReference>
<dbReference type="GO" id="GO:0090575">
    <property type="term" value="C:RNA polymerase II transcription regulator complex"/>
    <property type="evidence" value="ECO:0007669"/>
    <property type="project" value="TreeGrafter"/>
</dbReference>
<dbReference type="AlphaFoldDB" id="A0AAV9C9C6"/>
<keyword evidence="7" id="KW-1185">Reference proteome</keyword>